<accession>A0A0M4TPL2</accession>
<gene>
    <name evidence="1" type="ORF">ACX27_29115</name>
</gene>
<dbReference type="AlphaFoldDB" id="A0A0M4TPL2"/>
<keyword evidence="2" id="KW-1185">Reference proteome</keyword>
<dbReference type="EMBL" id="CP012036">
    <property type="protein sequence ID" value="ALF55986.1"/>
    <property type="molecule type" value="Genomic_DNA"/>
</dbReference>
<dbReference type="KEGG" id="npz:ACX27_29115"/>
<organism evidence="1 2">
    <name type="scientific">Nostoc piscinale CENA21</name>
    <dbReference type="NCBI Taxonomy" id="224013"/>
    <lineage>
        <taxon>Bacteria</taxon>
        <taxon>Bacillati</taxon>
        <taxon>Cyanobacteriota</taxon>
        <taxon>Cyanophyceae</taxon>
        <taxon>Nostocales</taxon>
        <taxon>Nostocaceae</taxon>
        <taxon>Nostoc</taxon>
    </lineage>
</organism>
<reference evidence="2" key="1">
    <citation type="submission" date="2015-07" db="EMBL/GenBank/DDBJ databases">
        <title>Genome Of Nitrogen-Fixing Cyanobacterium Nostoc piscinale CENA21 From Solimoes/Amazon River Floodplain Sediments And Comparative Genomics To Uncover Biosynthetic Natural Products Potential.</title>
        <authorList>
            <person name="Leao T.F."/>
            <person name="Leao P.N."/>
            <person name="Guimaraes P.I."/>
            <person name="de Melo A.G.C."/>
            <person name="Ramos R.T.J."/>
            <person name="Silva A."/>
            <person name="Fiore M.F."/>
            <person name="Schneider M.P.C."/>
        </authorList>
    </citation>
    <scope>NUCLEOTIDE SEQUENCE [LARGE SCALE GENOMIC DNA]</scope>
    <source>
        <strain evidence="2">CENA21</strain>
    </source>
</reference>
<name>A0A0M4TPL2_9NOSO</name>
<dbReference type="PATRIC" id="fig|224013.5.peg.6961"/>
<sequence length="88" mass="9840">MTKLVISILDNNPTKGFIYNLNIEQAETILGGTYTYGFRITNATDRTYINSVDSSVRFDGGGAGSVNYHDNNINTITSSRSIYNRFIY</sequence>
<evidence type="ECO:0000313" key="1">
    <source>
        <dbReference type="EMBL" id="ALF55986.1"/>
    </source>
</evidence>
<evidence type="ECO:0000313" key="2">
    <source>
        <dbReference type="Proteomes" id="UP000062645"/>
    </source>
</evidence>
<reference evidence="1 2" key="2">
    <citation type="journal article" date="2016" name="Genome Announc.">
        <title>Draft Genome Sequence of the N2-Fixing Cyanobacterium Nostoc piscinale CENA21, Isolated from the Brazilian Amazon Floodplain.</title>
        <authorList>
            <person name="Leao T."/>
            <person name="Guimaraes P.I."/>
            <person name="de Melo A.G."/>
            <person name="Ramos R.T."/>
            <person name="Leao P.N."/>
            <person name="Silva A."/>
            <person name="Fiore M.F."/>
            <person name="Schneider M.P."/>
        </authorList>
    </citation>
    <scope>NUCLEOTIDE SEQUENCE [LARGE SCALE GENOMIC DNA]</scope>
    <source>
        <strain evidence="1 2">CENA21</strain>
    </source>
</reference>
<protein>
    <submittedName>
        <fullName evidence="1">Uncharacterized protein</fullName>
    </submittedName>
</protein>
<proteinExistence type="predicted"/>
<dbReference type="Proteomes" id="UP000062645">
    <property type="component" value="Chromosome"/>
</dbReference>